<keyword evidence="4" id="KW-1185">Reference proteome</keyword>
<dbReference type="KEGG" id="pste:PSTEL_16320"/>
<dbReference type="OrthoDB" id="2476549at2"/>
<evidence type="ECO:0000313" key="4">
    <source>
        <dbReference type="Proteomes" id="UP000029507"/>
    </source>
</evidence>
<protein>
    <submittedName>
        <fullName evidence="3">Uncharacterized protein</fullName>
    </submittedName>
</protein>
<dbReference type="AlphaFoldDB" id="A0A089LYW9"/>
<dbReference type="STRING" id="169760.PSTEL_16320"/>
<feature type="compositionally biased region" description="Low complexity" evidence="1">
    <location>
        <begin position="66"/>
        <end position="80"/>
    </location>
</feature>
<dbReference type="RefSeq" id="WP_038696698.1">
    <property type="nucleotide sequence ID" value="NZ_CP009286.1"/>
</dbReference>
<reference evidence="3 4" key="1">
    <citation type="submission" date="2014-08" db="EMBL/GenBank/DDBJ databases">
        <title>Comparative genomics of the Paenibacillus odorifer group.</title>
        <authorList>
            <person name="den Bakker H.C."/>
            <person name="Tsai Y.-C."/>
            <person name="Martin N."/>
            <person name="Korlach J."/>
            <person name="Wiedmann M."/>
        </authorList>
    </citation>
    <scope>NUCLEOTIDE SEQUENCE [LARGE SCALE GENOMIC DNA]</scope>
    <source>
        <strain evidence="3 4">DSM 14472</strain>
    </source>
</reference>
<dbReference type="Proteomes" id="UP000029507">
    <property type="component" value="Chromosome"/>
</dbReference>
<accession>A0A089LYW9</accession>
<evidence type="ECO:0000256" key="1">
    <source>
        <dbReference type="SAM" id="MobiDB-lite"/>
    </source>
</evidence>
<keyword evidence="2" id="KW-0812">Transmembrane</keyword>
<keyword evidence="2" id="KW-1133">Transmembrane helix</keyword>
<sequence length="138" mass="14990">MMIGTILLNIICGLLGFAFTFLISLQNNLILTSLYRGLFGFILWFLLAFVLRWVLGFITDGSANQGSFSSSGGDSESLGGAVDLSTPDEEEELKDLLKPKPAAADQGSGDFKPLQPPKLVSMKDPEELAKAVRHLKEE</sequence>
<evidence type="ECO:0000256" key="2">
    <source>
        <dbReference type="SAM" id="Phobius"/>
    </source>
</evidence>
<evidence type="ECO:0000313" key="3">
    <source>
        <dbReference type="EMBL" id="AIQ64428.1"/>
    </source>
</evidence>
<feature type="transmembrane region" description="Helical" evidence="2">
    <location>
        <begin position="6"/>
        <end position="25"/>
    </location>
</feature>
<keyword evidence="2" id="KW-0472">Membrane</keyword>
<dbReference type="EMBL" id="CP009286">
    <property type="protein sequence ID" value="AIQ64428.1"/>
    <property type="molecule type" value="Genomic_DNA"/>
</dbReference>
<gene>
    <name evidence="3" type="ORF">PSTEL_16320</name>
</gene>
<organism evidence="3 4">
    <name type="scientific">Paenibacillus stellifer</name>
    <dbReference type="NCBI Taxonomy" id="169760"/>
    <lineage>
        <taxon>Bacteria</taxon>
        <taxon>Bacillati</taxon>
        <taxon>Bacillota</taxon>
        <taxon>Bacilli</taxon>
        <taxon>Bacillales</taxon>
        <taxon>Paenibacillaceae</taxon>
        <taxon>Paenibacillus</taxon>
    </lineage>
</organism>
<dbReference type="HOGENOM" id="CLU_149313_0_0_9"/>
<feature type="transmembrane region" description="Helical" evidence="2">
    <location>
        <begin position="37"/>
        <end position="55"/>
    </location>
</feature>
<proteinExistence type="predicted"/>
<name>A0A089LYW9_9BACL</name>
<feature type="region of interest" description="Disordered" evidence="1">
    <location>
        <begin position="65"/>
        <end position="124"/>
    </location>
</feature>